<dbReference type="PANTHER" id="PTHR30573">
    <property type="entry name" value="QUINOLINATE SYNTHETASE A"/>
    <property type="match status" value="1"/>
</dbReference>
<dbReference type="EMBL" id="CAKP01000065">
    <property type="protein sequence ID" value="CCJ33184.1"/>
    <property type="molecule type" value="Genomic_DNA"/>
</dbReference>
<dbReference type="GO" id="GO:0008987">
    <property type="term" value="F:quinolinate synthetase A activity"/>
    <property type="evidence" value="ECO:0007669"/>
    <property type="project" value="UniProtKB-UniRule"/>
</dbReference>
<evidence type="ECO:0000313" key="13">
    <source>
        <dbReference type="Proteomes" id="UP000007652"/>
    </source>
</evidence>
<dbReference type="Pfam" id="PF02445">
    <property type="entry name" value="NadA"/>
    <property type="match status" value="1"/>
</dbReference>
<dbReference type="STRING" id="857293.CAAU_1100"/>
<keyword evidence="7" id="KW-0808">Transferase</keyword>
<dbReference type="GO" id="GO:0051539">
    <property type="term" value="F:4 iron, 4 sulfur cluster binding"/>
    <property type="evidence" value="ECO:0007669"/>
    <property type="project" value="UniProtKB-KW"/>
</dbReference>
<accession>I7K6K8</accession>
<dbReference type="Proteomes" id="UP000007652">
    <property type="component" value="Unassembled WGS sequence"/>
</dbReference>
<keyword evidence="9" id="KW-0408">Iron</keyword>
<evidence type="ECO:0000256" key="6">
    <source>
        <dbReference type="ARBA" id="ARBA00022642"/>
    </source>
</evidence>
<organism evidence="12 13">
    <name type="scientific">Caloramator australicus RC3</name>
    <dbReference type="NCBI Taxonomy" id="857293"/>
    <lineage>
        <taxon>Bacteria</taxon>
        <taxon>Bacillati</taxon>
        <taxon>Bacillota</taxon>
        <taxon>Clostridia</taxon>
        <taxon>Eubacteriales</taxon>
        <taxon>Clostridiaceae</taxon>
        <taxon>Caloramator</taxon>
    </lineage>
</organism>
<keyword evidence="8" id="KW-0479">Metal-binding</keyword>
<evidence type="ECO:0000256" key="10">
    <source>
        <dbReference type="ARBA" id="ARBA00023014"/>
    </source>
</evidence>
<dbReference type="PANTHER" id="PTHR30573:SF0">
    <property type="entry name" value="QUINOLINATE SYNTHASE, CHLOROPLASTIC"/>
    <property type="match status" value="1"/>
</dbReference>
<evidence type="ECO:0000256" key="4">
    <source>
        <dbReference type="ARBA" id="ARBA00022485"/>
    </source>
</evidence>
<keyword evidence="12" id="KW-0456">Lyase</keyword>
<evidence type="ECO:0000256" key="5">
    <source>
        <dbReference type="ARBA" id="ARBA00022490"/>
    </source>
</evidence>
<dbReference type="NCBIfam" id="TIGR00550">
    <property type="entry name" value="nadA"/>
    <property type="match status" value="1"/>
</dbReference>
<comment type="cofactor">
    <cofactor evidence="1">
        <name>[4Fe-4S] cluster</name>
        <dbReference type="ChEBI" id="CHEBI:49883"/>
    </cofactor>
</comment>
<dbReference type="EC" id="2.5.1.72" evidence="3 11"/>
<dbReference type="eggNOG" id="COG0379">
    <property type="taxonomic scope" value="Bacteria"/>
</dbReference>
<evidence type="ECO:0000256" key="7">
    <source>
        <dbReference type="ARBA" id="ARBA00022679"/>
    </source>
</evidence>
<gene>
    <name evidence="12" type="ORF">CAAU_1100</name>
</gene>
<comment type="pathway">
    <text evidence="2">Cofactor biosynthesis; NAD(+) biosynthesis; quinolinate from iminoaspartate: step 1/1.</text>
</comment>
<keyword evidence="5" id="KW-0963">Cytoplasm</keyword>
<dbReference type="GO" id="GO:0034628">
    <property type="term" value="P:'de novo' NAD+ biosynthetic process from L-aspartate"/>
    <property type="evidence" value="ECO:0007669"/>
    <property type="project" value="TreeGrafter"/>
</dbReference>
<dbReference type="SUPFAM" id="SSF142754">
    <property type="entry name" value="NadA-like"/>
    <property type="match status" value="1"/>
</dbReference>
<keyword evidence="13" id="KW-1185">Reference proteome</keyword>
<dbReference type="UniPathway" id="UPA00253">
    <property type="reaction ID" value="UER00327"/>
</dbReference>
<keyword evidence="4" id="KW-0004">4Fe-4S</keyword>
<dbReference type="AlphaFoldDB" id="I7K6K8"/>
<protein>
    <recommendedName>
        <fullName evidence="3 11">Quinolinate synthase</fullName>
        <ecNumber evidence="3 11">2.5.1.72</ecNumber>
    </recommendedName>
</protein>
<evidence type="ECO:0000256" key="8">
    <source>
        <dbReference type="ARBA" id="ARBA00022723"/>
    </source>
</evidence>
<evidence type="ECO:0000256" key="1">
    <source>
        <dbReference type="ARBA" id="ARBA00001966"/>
    </source>
</evidence>
<dbReference type="FunFam" id="3.40.50.10800:FF:000003">
    <property type="entry name" value="Quinolinate synthase A"/>
    <property type="match status" value="1"/>
</dbReference>
<dbReference type="RefSeq" id="WP_008908455.1">
    <property type="nucleotide sequence ID" value="NZ_CAKP01000065.1"/>
</dbReference>
<keyword evidence="6" id="KW-0662">Pyridine nucleotide biosynthesis</keyword>
<evidence type="ECO:0000256" key="9">
    <source>
        <dbReference type="ARBA" id="ARBA00023004"/>
    </source>
</evidence>
<name>I7K6K8_9CLOT</name>
<evidence type="ECO:0000256" key="11">
    <source>
        <dbReference type="NCBIfam" id="TIGR00550"/>
    </source>
</evidence>
<evidence type="ECO:0000256" key="3">
    <source>
        <dbReference type="ARBA" id="ARBA00012669"/>
    </source>
</evidence>
<comment type="caution">
    <text evidence="12">The sequence shown here is derived from an EMBL/GenBank/DDBJ whole genome shotgun (WGS) entry which is preliminary data.</text>
</comment>
<evidence type="ECO:0000313" key="12">
    <source>
        <dbReference type="EMBL" id="CCJ33184.1"/>
    </source>
</evidence>
<dbReference type="GO" id="GO:0005829">
    <property type="term" value="C:cytosol"/>
    <property type="evidence" value="ECO:0007669"/>
    <property type="project" value="TreeGrafter"/>
</dbReference>
<evidence type="ECO:0000256" key="2">
    <source>
        <dbReference type="ARBA" id="ARBA00005065"/>
    </source>
</evidence>
<dbReference type="InterPro" id="IPR003473">
    <property type="entry name" value="NadA"/>
</dbReference>
<sequence length="300" mass="34230">MMIEEIKKLKEEKDALILAHNYQRPEVIDIADFVGDSFYLSQVAKGSDKSTIVFCGVDFMAESAKILSPEKKILLPVKDAGCPLAEMVDIDELKKFKEKHSDATFVCYINTSAEVKALCDVVVTSSNAVKIIKRIENKKIVFLPDKNLGEFVKERVPEKNIILWTGFCPTHRKISKEYILSLKEEIKDLVVLTHPECERDVREISDFIGSTKEIIDYATKTNYKNYLIATEEGVIHTLKKLNPNKNFYIPGLTATCPNMKKTRLIDVYESLLYSRYEIHVDEEIAKGAKRALENMLMLAR</sequence>
<dbReference type="Gene3D" id="3.40.50.10800">
    <property type="entry name" value="NadA-like"/>
    <property type="match status" value="3"/>
</dbReference>
<dbReference type="GO" id="GO:0016829">
    <property type="term" value="F:lyase activity"/>
    <property type="evidence" value="ECO:0007669"/>
    <property type="project" value="UniProtKB-KW"/>
</dbReference>
<proteinExistence type="predicted"/>
<keyword evidence="10" id="KW-0411">Iron-sulfur</keyword>
<reference evidence="12 13" key="1">
    <citation type="journal article" date="2011" name="J. Bacteriol.">
        <title>Draft genome sequence of Caloramator australicus strain RC3T, a thermoanaerobe from the Great Artesian Basin of Australia.</title>
        <authorList>
            <person name="Ogg C.D."/>
            <person name="Patel B.K.C."/>
        </authorList>
    </citation>
    <scope>NUCLEOTIDE SEQUENCE [LARGE SCALE GENOMIC DNA]</scope>
    <source>
        <strain evidence="12 13">RC3</strain>
    </source>
</reference>
<dbReference type="NCBIfam" id="NF006878">
    <property type="entry name" value="PRK09375.1-2"/>
    <property type="match status" value="1"/>
</dbReference>
<dbReference type="InterPro" id="IPR036094">
    <property type="entry name" value="NadA_sf"/>
</dbReference>
<dbReference type="GO" id="GO:0046872">
    <property type="term" value="F:metal ion binding"/>
    <property type="evidence" value="ECO:0007669"/>
    <property type="project" value="UniProtKB-KW"/>
</dbReference>